<dbReference type="EMBL" id="HACG01024627">
    <property type="protein sequence ID" value="CEK71492.1"/>
    <property type="molecule type" value="Transcribed_RNA"/>
</dbReference>
<reference evidence="1" key="1">
    <citation type="submission" date="2014-12" db="EMBL/GenBank/DDBJ databases">
        <title>Insight into the proteome of Arion vulgaris.</title>
        <authorList>
            <person name="Aradska J."/>
            <person name="Bulat T."/>
            <person name="Smidak R."/>
            <person name="Sarate P."/>
            <person name="Gangsoo J."/>
            <person name="Sialana F."/>
            <person name="Bilban M."/>
            <person name="Lubec G."/>
        </authorList>
    </citation>
    <scope>NUCLEOTIDE SEQUENCE</scope>
    <source>
        <tissue evidence="1">Skin</tissue>
    </source>
</reference>
<protein>
    <submittedName>
        <fullName evidence="1">Uncharacterized protein</fullName>
    </submittedName>
</protein>
<name>A0A0B6ZT18_9EUPU</name>
<dbReference type="AlphaFoldDB" id="A0A0B6ZT18"/>
<accession>A0A0B6ZT18</accession>
<organism evidence="1">
    <name type="scientific">Arion vulgaris</name>
    <dbReference type="NCBI Taxonomy" id="1028688"/>
    <lineage>
        <taxon>Eukaryota</taxon>
        <taxon>Metazoa</taxon>
        <taxon>Spiralia</taxon>
        <taxon>Lophotrochozoa</taxon>
        <taxon>Mollusca</taxon>
        <taxon>Gastropoda</taxon>
        <taxon>Heterobranchia</taxon>
        <taxon>Euthyneura</taxon>
        <taxon>Panpulmonata</taxon>
        <taxon>Eupulmonata</taxon>
        <taxon>Stylommatophora</taxon>
        <taxon>Helicina</taxon>
        <taxon>Arionoidea</taxon>
        <taxon>Arionidae</taxon>
        <taxon>Arion</taxon>
    </lineage>
</organism>
<evidence type="ECO:0000313" key="1">
    <source>
        <dbReference type="EMBL" id="CEK71492.1"/>
    </source>
</evidence>
<sequence>MSSLKESTVLLVPVLTTSTKLLECVHKDLVDRKFTRFEGLEVEVDLLTVKIYGHTPSVSRVTTTTFKLGFNA</sequence>
<gene>
    <name evidence="1" type="primary">ORF78611</name>
</gene>
<proteinExistence type="predicted"/>